<reference evidence="1" key="1">
    <citation type="journal article" date="2014" name="Int. J. Syst. Evol. Microbiol.">
        <title>Complete genome sequence of Corynebacterium casei LMG S-19264T (=DSM 44701T), isolated from a smear-ripened cheese.</title>
        <authorList>
            <consortium name="US DOE Joint Genome Institute (JGI-PGF)"/>
            <person name="Walter F."/>
            <person name="Albersmeier A."/>
            <person name="Kalinowski J."/>
            <person name="Ruckert C."/>
        </authorList>
    </citation>
    <scope>NUCLEOTIDE SEQUENCE</scope>
    <source>
        <strain evidence="1">CGMCC 1.12408</strain>
    </source>
</reference>
<dbReference type="RefSeq" id="WP_188383341.1">
    <property type="nucleotide sequence ID" value="NZ_BMEY01000003.1"/>
</dbReference>
<organism evidence="1 2">
    <name type="scientific">Ornithinibacillus halotolerans</name>
    <dbReference type="NCBI Taxonomy" id="1274357"/>
    <lineage>
        <taxon>Bacteria</taxon>
        <taxon>Bacillati</taxon>
        <taxon>Bacillota</taxon>
        <taxon>Bacilli</taxon>
        <taxon>Bacillales</taxon>
        <taxon>Bacillaceae</taxon>
        <taxon>Ornithinibacillus</taxon>
    </lineage>
</organism>
<keyword evidence="2" id="KW-1185">Reference proteome</keyword>
<comment type="caution">
    <text evidence="1">The sequence shown here is derived from an EMBL/GenBank/DDBJ whole genome shotgun (WGS) entry which is preliminary data.</text>
</comment>
<evidence type="ECO:0000313" key="2">
    <source>
        <dbReference type="Proteomes" id="UP000613512"/>
    </source>
</evidence>
<reference evidence="1" key="2">
    <citation type="submission" date="2020-09" db="EMBL/GenBank/DDBJ databases">
        <authorList>
            <person name="Sun Q."/>
            <person name="Zhou Y."/>
        </authorList>
    </citation>
    <scope>NUCLEOTIDE SEQUENCE</scope>
    <source>
        <strain evidence="1">CGMCC 1.12408</strain>
    </source>
</reference>
<dbReference type="AlphaFoldDB" id="A0A916RRH0"/>
<dbReference type="InterPro" id="IPR021530">
    <property type="entry name" value="AllH-like"/>
</dbReference>
<proteinExistence type="predicted"/>
<gene>
    <name evidence="1" type="ORF">GCM10008025_07360</name>
</gene>
<dbReference type="EMBL" id="BMEY01000003">
    <property type="protein sequence ID" value="GGA66077.1"/>
    <property type="molecule type" value="Genomic_DNA"/>
</dbReference>
<name>A0A916RRH0_9BACI</name>
<evidence type="ECO:0000313" key="1">
    <source>
        <dbReference type="EMBL" id="GGA66077.1"/>
    </source>
</evidence>
<dbReference type="Pfam" id="PF11392">
    <property type="entry name" value="AllH"/>
    <property type="match status" value="1"/>
</dbReference>
<protein>
    <recommendedName>
        <fullName evidence="3">DUF2877 domain-containing protein</fullName>
    </recommendedName>
</protein>
<dbReference type="Proteomes" id="UP000613512">
    <property type="component" value="Unassembled WGS sequence"/>
</dbReference>
<sequence>MKEFIFYGEEHHSDLPLLLSENNVGRVHSIFQNGINIKMGDSLVFIGNTKNGRLPFGIHLKEEVLDEFIACVEDDLVVCWKGFSLYFANKEILMKLDLQPSTPFVNSLPIFRKEKVIFPSFEKFITLFISNGEPIGIEDLFVNQLLLYYIDDQQIEQSKLANSISNLMDALLSDDKVFINDSLRYFLGRGNGLTPSGDDILVGILAVHAVTEMFSQAFIDELKEIIQSEPITTDVSKEYLKYALNRKFSSVVVNIMTDLQEENSSKLEQHFNDLVQVGHSSGVDSAFGLLIGILTLRRKK</sequence>
<evidence type="ECO:0008006" key="3">
    <source>
        <dbReference type="Google" id="ProtNLM"/>
    </source>
</evidence>
<accession>A0A916RRH0</accession>